<dbReference type="InterPro" id="IPR000568">
    <property type="entry name" value="ATP_synth_F0_asu"/>
</dbReference>
<evidence type="ECO:0000256" key="13">
    <source>
        <dbReference type="SAM" id="MobiDB-lite"/>
    </source>
</evidence>
<keyword evidence="4 11" id="KW-0138">CF(0)</keyword>
<dbReference type="RefSeq" id="WP_183318227.1">
    <property type="nucleotide sequence ID" value="NZ_JACHVQ010000001.1"/>
</dbReference>
<comment type="caution">
    <text evidence="14">The sequence shown here is derived from an EMBL/GenBank/DDBJ whole genome shotgun (WGS) entry which is preliminary data.</text>
</comment>
<feature type="region of interest" description="Disordered" evidence="13">
    <location>
        <begin position="238"/>
        <end position="257"/>
    </location>
</feature>
<accession>A0A839N6B7</accession>
<dbReference type="Gene3D" id="1.20.120.220">
    <property type="entry name" value="ATP synthase, F0 complex, subunit A"/>
    <property type="match status" value="1"/>
</dbReference>
<feature type="transmembrane region" description="Helical" evidence="11">
    <location>
        <begin position="118"/>
        <end position="137"/>
    </location>
</feature>
<evidence type="ECO:0000256" key="9">
    <source>
        <dbReference type="ARBA" id="ARBA00023136"/>
    </source>
</evidence>
<protein>
    <recommendedName>
        <fullName evidence="11 12">ATP synthase subunit a</fullName>
    </recommendedName>
    <alternativeName>
        <fullName evidence="11">ATP synthase F0 sector subunit a</fullName>
    </alternativeName>
    <alternativeName>
        <fullName evidence="11">F-ATPase subunit 6</fullName>
    </alternativeName>
</protein>
<dbReference type="InterPro" id="IPR023011">
    <property type="entry name" value="ATP_synth_F0_asu_AS"/>
</dbReference>
<evidence type="ECO:0000256" key="2">
    <source>
        <dbReference type="ARBA" id="ARBA00006810"/>
    </source>
</evidence>
<proteinExistence type="inferred from homology"/>
<dbReference type="GO" id="GO:0042777">
    <property type="term" value="P:proton motive force-driven plasma membrane ATP synthesis"/>
    <property type="evidence" value="ECO:0007669"/>
    <property type="project" value="TreeGrafter"/>
</dbReference>
<keyword evidence="15" id="KW-1185">Reference proteome</keyword>
<dbReference type="HAMAP" id="MF_01393">
    <property type="entry name" value="ATP_synth_a_bact"/>
    <property type="match status" value="1"/>
</dbReference>
<evidence type="ECO:0000256" key="4">
    <source>
        <dbReference type="ARBA" id="ARBA00022547"/>
    </source>
</evidence>
<keyword evidence="3 11" id="KW-0813">Transport</keyword>
<sequence>MTHLATETEINPGHHITFQAFGMTFNADTIWSTVIAGLIVIALGLYMVHKMGDKVPSKIQLAWEGLVQTVTKQVEDSLGRVNPFVIPLAITLFAFILICNWLEMIPTDDKLVSPTADVNLTYAMAIFVIIGVHIHSVRERGIGGYIKHYFQPYPILFPLNLIEEITKPVTLALRLFGNIFSSGIMIAMIALFPTYILWGPNVVWKLFDLFIGLIQAFIFALLTILYFGMASEHHEEGHESAAATADEKEDVATPAAA</sequence>
<dbReference type="AlphaFoldDB" id="A0A839N6B7"/>
<reference evidence="14 15" key="1">
    <citation type="submission" date="2020-08" db="EMBL/GenBank/DDBJ databases">
        <title>Sequencing the genomes of 1000 actinobacteria strains.</title>
        <authorList>
            <person name="Klenk H.-P."/>
        </authorList>
    </citation>
    <scope>NUCLEOTIDE SEQUENCE [LARGE SCALE GENOMIC DNA]</scope>
    <source>
        <strain evidence="14 15">DSM 105369</strain>
    </source>
</reference>
<dbReference type="PRINTS" id="PR00123">
    <property type="entry name" value="ATPASEA"/>
</dbReference>
<keyword evidence="8 11" id="KW-0406">Ion transport</keyword>
<feature type="transmembrane region" description="Helical" evidence="11">
    <location>
        <begin position="175"/>
        <end position="197"/>
    </location>
</feature>
<dbReference type="InterPro" id="IPR045082">
    <property type="entry name" value="ATP_syn_F0_a_bact/chloroplast"/>
</dbReference>
<keyword evidence="9 11" id="KW-0472">Membrane</keyword>
<dbReference type="PANTHER" id="PTHR42823:SF3">
    <property type="entry name" value="ATP SYNTHASE SUBUNIT A, CHLOROPLASTIC"/>
    <property type="match status" value="1"/>
</dbReference>
<evidence type="ECO:0000256" key="6">
    <source>
        <dbReference type="ARBA" id="ARBA00022781"/>
    </source>
</evidence>
<feature type="transmembrane region" description="Helical" evidence="11">
    <location>
        <begin position="209"/>
        <end position="228"/>
    </location>
</feature>
<dbReference type="NCBIfam" id="TIGR01131">
    <property type="entry name" value="ATP_synt_6_or_A"/>
    <property type="match status" value="1"/>
</dbReference>
<evidence type="ECO:0000256" key="5">
    <source>
        <dbReference type="ARBA" id="ARBA00022692"/>
    </source>
</evidence>
<evidence type="ECO:0000256" key="12">
    <source>
        <dbReference type="RuleBase" id="RU000483"/>
    </source>
</evidence>
<organism evidence="14 15">
    <name type="scientific">Flexivirga oryzae</name>
    <dbReference type="NCBI Taxonomy" id="1794944"/>
    <lineage>
        <taxon>Bacteria</taxon>
        <taxon>Bacillati</taxon>
        <taxon>Actinomycetota</taxon>
        <taxon>Actinomycetes</taxon>
        <taxon>Micrococcales</taxon>
        <taxon>Dermacoccaceae</taxon>
        <taxon>Flexivirga</taxon>
    </lineage>
</organism>
<comment type="subcellular location">
    <subcellularLocation>
        <location evidence="11 12">Cell membrane</location>
        <topology evidence="11 12">Multi-pass membrane protein</topology>
    </subcellularLocation>
    <subcellularLocation>
        <location evidence="1">Membrane</location>
        <topology evidence="1">Multi-pass membrane protein</topology>
    </subcellularLocation>
</comment>
<dbReference type="SUPFAM" id="SSF81336">
    <property type="entry name" value="F1F0 ATP synthase subunit A"/>
    <property type="match status" value="1"/>
</dbReference>
<dbReference type="PANTHER" id="PTHR42823">
    <property type="entry name" value="ATP SYNTHASE SUBUNIT A, CHLOROPLASTIC"/>
    <property type="match status" value="1"/>
</dbReference>
<feature type="transmembrane region" description="Helical" evidence="11">
    <location>
        <begin position="30"/>
        <end position="48"/>
    </location>
</feature>
<keyword evidence="6 11" id="KW-0375">Hydrogen ion transport</keyword>
<dbReference type="CDD" id="cd00310">
    <property type="entry name" value="ATP-synt_Fo_a_6"/>
    <property type="match status" value="1"/>
</dbReference>
<dbReference type="Proteomes" id="UP000559182">
    <property type="component" value="Unassembled WGS sequence"/>
</dbReference>
<keyword evidence="5 11" id="KW-0812">Transmembrane</keyword>
<evidence type="ECO:0000256" key="1">
    <source>
        <dbReference type="ARBA" id="ARBA00004141"/>
    </source>
</evidence>
<feature type="transmembrane region" description="Helical" evidence="11">
    <location>
        <begin position="81"/>
        <end position="98"/>
    </location>
</feature>
<comment type="function">
    <text evidence="11 12">Key component of the proton channel; it plays a direct role in the translocation of protons across the membrane.</text>
</comment>
<evidence type="ECO:0000313" key="15">
    <source>
        <dbReference type="Proteomes" id="UP000559182"/>
    </source>
</evidence>
<dbReference type="GO" id="GO:0005886">
    <property type="term" value="C:plasma membrane"/>
    <property type="evidence" value="ECO:0007669"/>
    <property type="project" value="UniProtKB-SubCell"/>
</dbReference>
<name>A0A839N6B7_9MICO</name>
<comment type="similarity">
    <text evidence="2 11 12">Belongs to the ATPase A chain family.</text>
</comment>
<evidence type="ECO:0000256" key="11">
    <source>
        <dbReference type="HAMAP-Rule" id="MF_01393"/>
    </source>
</evidence>
<dbReference type="EMBL" id="JACHVQ010000001">
    <property type="protein sequence ID" value="MBB2890262.1"/>
    <property type="molecule type" value="Genomic_DNA"/>
</dbReference>
<gene>
    <name evidence="11" type="primary">atpB</name>
    <name evidence="14" type="ORF">FHU39_000246</name>
</gene>
<dbReference type="Pfam" id="PF00119">
    <property type="entry name" value="ATP-synt_A"/>
    <property type="match status" value="1"/>
</dbReference>
<keyword evidence="10 11" id="KW-0066">ATP synthesis</keyword>
<dbReference type="GO" id="GO:0045259">
    <property type="term" value="C:proton-transporting ATP synthase complex"/>
    <property type="evidence" value="ECO:0007669"/>
    <property type="project" value="UniProtKB-KW"/>
</dbReference>
<evidence type="ECO:0000256" key="8">
    <source>
        <dbReference type="ARBA" id="ARBA00023065"/>
    </source>
</evidence>
<dbReference type="InterPro" id="IPR035908">
    <property type="entry name" value="F0_ATP_A_sf"/>
</dbReference>
<dbReference type="GO" id="GO:0046933">
    <property type="term" value="F:proton-transporting ATP synthase activity, rotational mechanism"/>
    <property type="evidence" value="ECO:0007669"/>
    <property type="project" value="UniProtKB-UniRule"/>
</dbReference>
<keyword evidence="7 11" id="KW-1133">Transmembrane helix</keyword>
<evidence type="ECO:0000256" key="10">
    <source>
        <dbReference type="ARBA" id="ARBA00023310"/>
    </source>
</evidence>
<evidence type="ECO:0000256" key="7">
    <source>
        <dbReference type="ARBA" id="ARBA00022989"/>
    </source>
</evidence>
<evidence type="ECO:0000313" key="14">
    <source>
        <dbReference type="EMBL" id="MBB2890262.1"/>
    </source>
</evidence>
<evidence type="ECO:0000256" key="3">
    <source>
        <dbReference type="ARBA" id="ARBA00022448"/>
    </source>
</evidence>
<dbReference type="PROSITE" id="PS00449">
    <property type="entry name" value="ATPASE_A"/>
    <property type="match status" value="1"/>
</dbReference>
<keyword evidence="11" id="KW-1003">Cell membrane</keyword>